<comment type="caution">
    <text evidence="1">The sequence shown here is derived from an EMBL/GenBank/DDBJ whole genome shotgun (WGS) entry which is preliminary data.</text>
</comment>
<reference evidence="1 2" key="1">
    <citation type="submission" date="2020-04" db="EMBL/GenBank/DDBJ databases">
        <title>Arthrobacter sp. nov.</title>
        <authorList>
            <person name="Liu S."/>
        </authorList>
    </citation>
    <scope>NUCLEOTIDE SEQUENCE [LARGE SCALE GENOMIC DNA]</scope>
    <source>
        <strain evidence="1 2">E918</strain>
    </source>
</reference>
<evidence type="ECO:0000313" key="2">
    <source>
        <dbReference type="Proteomes" id="UP000544090"/>
    </source>
</evidence>
<dbReference type="SUPFAM" id="SSF48498">
    <property type="entry name" value="Tetracyclin repressor-like, C-terminal domain"/>
    <property type="match status" value="1"/>
</dbReference>
<accession>A0A7X6K5H0</accession>
<dbReference type="SUPFAM" id="SSF46689">
    <property type="entry name" value="Homeodomain-like"/>
    <property type="match status" value="1"/>
</dbReference>
<dbReference type="InterPro" id="IPR036271">
    <property type="entry name" value="Tet_transcr_reg_TetR-rel_C_sf"/>
</dbReference>
<evidence type="ECO:0008006" key="3">
    <source>
        <dbReference type="Google" id="ProtNLM"/>
    </source>
</evidence>
<organism evidence="1 2">
    <name type="scientific">Arthrobacter mobilis</name>
    <dbReference type="NCBI Taxonomy" id="2724944"/>
    <lineage>
        <taxon>Bacteria</taxon>
        <taxon>Bacillati</taxon>
        <taxon>Actinomycetota</taxon>
        <taxon>Actinomycetes</taxon>
        <taxon>Micrococcales</taxon>
        <taxon>Micrococcaceae</taxon>
        <taxon>Arthrobacter</taxon>
    </lineage>
</organism>
<dbReference type="EMBL" id="JAAZSQ010000015">
    <property type="protein sequence ID" value="NKX55735.1"/>
    <property type="molecule type" value="Genomic_DNA"/>
</dbReference>
<dbReference type="Proteomes" id="UP000544090">
    <property type="component" value="Unassembled WGS sequence"/>
</dbReference>
<dbReference type="InterPro" id="IPR009057">
    <property type="entry name" value="Homeodomain-like_sf"/>
</dbReference>
<dbReference type="AlphaFoldDB" id="A0A7X6K5H0"/>
<dbReference type="RefSeq" id="WP_168487458.1">
    <property type="nucleotide sequence ID" value="NZ_JAAZSQ010000015.1"/>
</dbReference>
<name>A0A7X6K5H0_9MICC</name>
<proteinExistence type="predicted"/>
<keyword evidence="2" id="KW-1185">Reference proteome</keyword>
<sequence length="212" mass="22949">MEPTSKPSRLGRPLSPRLSRQAIGRTALAMLEEEGSISLPRLAERLGVRQSSFYKHVTGRQEIIELARGALVERVPAPEQRTGSLDDVIRQTFDALRSAYREVPALLPLMLAQPVSHPAALALYDRFAAAFEQAGTPAHLIIPALEALDSAAIGATLDAYTMEAAWNIGDEDQSRYPHLSAAQEAVAAKHVDRFAFLADVLSAGLRATIDDA</sequence>
<protein>
    <recommendedName>
        <fullName evidence="3">Transcriptional regulator, TetR family</fullName>
    </recommendedName>
</protein>
<evidence type="ECO:0000313" key="1">
    <source>
        <dbReference type="EMBL" id="NKX55735.1"/>
    </source>
</evidence>
<gene>
    <name evidence="1" type="ORF">HGG74_14545</name>
</gene>
<dbReference type="Gene3D" id="1.10.357.10">
    <property type="entry name" value="Tetracycline Repressor, domain 2"/>
    <property type="match status" value="1"/>
</dbReference>